<dbReference type="InterPro" id="IPR045093">
    <property type="entry name" value="Cullin"/>
</dbReference>
<proteinExistence type="inferred from homology"/>
<dbReference type="EnsemblPlants" id="Kaladp0055s0418.1.v1.1">
    <property type="protein sequence ID" value="Kaladp0055s0418.1.v1.1"/>
    <property type="gene ID" value="Kaladp0055s0418.v1.1"/>
</dbReference>
<dbReference type="Proteomes" id="UP000594263">
    <property type="component" value="Unplaced"/>
</dbReference>
<protein>
    <recommendedName>
        <fullName evidence="2">Cullin N-terminal domain-containing protein</fullName>
    </recommendedName>
</protein>
<evidence type="ECO:0000313" key="3">
    <source>
        <dbReference type="EnsemblPlants" id="Kaladp0055s0418.1.v1.1"/>
    </source>
</evidence>
<dbReference type="InterPro" id="IPR016159">
    <property type="entry name" value="Cullin_repeat-like_dom_sf"/>
</dbReference>
<evidence type="ECO:0000313" key="4">
    <source>
        <dbReference type="Proteomes" id="UP000594263"/>
    </source>
</evidence>
<dbReference type="PANTHER" id="PTHR11932">
    <property type="entry name" value="CULLIN"/>
    <property type="match status" value="1"/>
</dbReference>
<dbReference type="AlphaFoldDB" id="A0A7N0U7H0"/>
<name>A0A7N0U7H0_KALFE</name>
<dbReference type="Gene3D" id="1.20.1310.10">
    <property type="entry name" value="Cullin Repeats"/>
    <property type="match status" value="1"/>
</dbReference>
<sequence length="135" mass="15514">MEADLLVRNWRLLEEAILKARTILYAAVGGTKEFPSLDHVATDCFCDLVCNTHFSYFQHAFISLINQGRRGKQIDYLLKNVLVFFSEIDQKGNMFSDKFEHSLLYDAASYITQLVSECYSSDSYSRYLAEVIETS</sequence>
<dbReference type="InterPro" id="IPR001373">
    <property type="entry name" value="Cullin_N"/>
</dbReference>
<accession>A0A7N0U7H0</accession>
<feature type="domain" description="Cullin N-terminal" evidence="2">
    <location>
        <begin position="31"/>
        <end position="131"/>
    </location>
</feature>
<keyword evidence="4" id="KW-1185">Reference proteome</keyword>
<evidence type="ECO:0000256" key="1">
    <source>
        <dbReference type="ARBA" id="ARBA00006019"/>
    </source>
</evidence>
<evidence type="ECO:0000259" key="2">
    <source>
        <dbReference type="Pfam" id="PF00888"/>
    </source>
</evidence>
<dbReference type="Gramene" id="Kaladp0055s0418.1.v1.1">
    <property type="protein sequence ID" value="Kaladp0055s0418.1.v1.1"/>
    <property type="gene ID" value="Kaladp0055s0418.v1.1"/>
</dbReference>
<comment type="similarity">
    <text evidence="1">Belongs to the cullin family.</text>
</comment>
<reference evidence="3" key="1">
    <citation type="submission" date="2021-01" db="UniProtKB">
        <authorList>
            <consortium name="EnsemblPlants"/>
        </authorList>
    </citation>
    <scope>IDENTIFICATION</scope>
</reference>
<dbReference type="Pfam" id="PF00888">
    <property type="entry name" value="Cullin"/>
    <property type="match status" value="1"/>
</dbReference>
<dbReference type="SUPFAM" id="SSF74788">
    <property type="entry name" value="Cullin repeat-like"/>
    <property type="match status" value="1"/>
</dbReference>
<organism evidence="3 4">
    <name type="scientific">Kalanchoe fedtschenkoi</name>
    <name type="common">Lavender scallops</name>
    <name type="synonym">South American air plant</name>
    <dbReference type="NCBI Taxonomy" id="63787"/>
    <lineage>
        <taxon>Eukaryota</taxon>
        <taxon>Viridiplantae</taxon>
        <taxon>Streptophyta</taxon>
        <taxon>Embryophyta</taxon>
        <taxon>Tracheophyta</taxon>
        <taxon>Spermatophyta</taxon>
        <taxon>Magnoliopsida</taxon>
        <taxon>eudicotyledons</taxon>
        <taxon>Gunneridae</taxon>
        <taxon>Pentapetalae</taxon>
        <taxon>Saxifragales</taxon>
        <taxon>Crassulaceae</taxon>
        <taxon>Kalanchoe</taxon>
    </lineage>
</organism>